<evidence type="ECO:0000256" key="3">
    <source>
        <dbReference type="ARBA" id="ARBA00023237"/>
    </source>
</evidence>
<accession>A0A058ZQG1</accession>
<dbReference type="PANTHER" id="PTHR30329:SF21">
    <property type="entry name" value="LIPOPROTEIN YIAD-RELATED"/>
    <property type="match status" value="1"/>
</dbReference>
<evidence type="ECO:0000256" key="1">
    <source>
        <dbReference type="ARBA" id="ARBA00004442"/>
    </source>
</evidence>
<dbReference type="OrthoDB" id="9810367at2"/>
<dbReference type="PANTHER" id="PTHR30329">
    <property type="entry name" value="STATOR ELEMENT OF FLAGELLAR MOTOR COMPLEX"/>
    <property type="match status" value="1"/>
</dbReference>
<dbReference type="InterPro" id="IPR050330">
    <property type="entry name" value="Bact_OuterMem_StrucFunc"/>
</dbReference>
<comment type="caution">
    <text evidence="6">The sequence shown here is derived from an EMBL/GenBank/DDBJ whole genome shotgun (WGS) entry which is preliminary data.</text>
</comment>
<evidence type="ECO:0000256" key="4">
    <source>
        <dbReference type="PROSITE-ProRule" id="PRU00473"/>
    </source>
</evidence>
<dbReference type="PRINTS" id="PR01021">
    <property type="entry name" value="OMPADOMAIN"/>
</dbReference>
<dbReference type="RefSeq" id="WP_035249170.1">
    <property type="nucleotide sequence ID" value="NZ_AQQY01000002.1"/>
</dbReference>
<keyword evidence="2 4" id="KW-0472">Membrane</keyword>
<protein>
    <submittedName>
        <fullName evidence="6">OmpA/MotB protein</fullName>
    </submittedName>
</protein>
<keyword evidence="7" id="KW-1185">Reference proteome</keyword>
<dbReference type="eggNOG" id="COG2885">
    <property type="taxonomic scope" value="Bacteria"/>
</dbReference>
<keyword evidence="3" id="KW-0998">Cell outer membrane</keyword>
<dbReference type="Pfam" id="PF00691">
    <property type="entry name" value="OmpA"/>
    <property type="match status" value="1"/>
</dbReference>
<dbReference type="PATRIC" id="fig|1461693.3.peg.1173"/>
<dbReference type="GO" id="GO:0009279">
    <property type="term" value="C:cell outer membrane"/>
    <property type="evidence" value="ECO:0007669"/>
    <property type="project" value="UniProtKB-SubCell"/>
</dbReference>
<dbReference type="CDD" id="cd07185">
    <property type="entry name" value="OmpA_C-like"/>
    <property type="match status" value="1"/>
</dbReference>
<dbReference type="InterPro" id="IPR006664">
    <property type="entry name" value="OMP_bac"/>
</dbReference>
<dbReference type="AlphaFoldDB" id="A0A058ZQG1"/>
<dbReference type="InterPro" id="IPR006665">
    <property type="entry name" value="OmpA-like"/>
</dbReference>
<dbReference type="STRING" id="1461693.ATO10_05757"/>
<organism evidence="6 7">
    <name type="scientific">Actibacterium atlanticum</name>
    <dbReference type="NCBI Taxonomy" id="1461693"/>
    <lineage>
        <taxon>Bacteria</taxon>
        <taxon>Pseudomonadati</taxon>
        <taxon>Pseudomonadota</taxon>
        <taxon>Alphaproteobacteria</taxon>
        <taxon>Rhodobacterales</taxon>
        <taxon>Roseobacteraceae</taxon>
        <taxon>Actibacterium</taxon>
    </lineage>
</organism>
<sequence length="221" mass="24089">MRAKITLLSVAALTGLGACSPSSVTNFYTEAGASLDGGDFGNSTMGNFQAMTGDGAAIVNLSRRFSTEANTTINFAFNSAALDAQAQQTLRQQAAWIAQYPQVRFRVYGHTDKVGSNNYNKRLGLRRAQTAVSYLVSQGIDRSRLEAVVSFGETQPLVHTESQERANRRTVTEVSGFIKPREQTLDGKYALFNYDEYVRSAYESVPGTTVENDSDGAAEER</sequence>
<dbReference type="EMBL" id="AQQY01000002">
    <property type="protein sequence ID" value="KCV83091.1"/>
    <property type="molecule type" value="Genomic_DNA"/>
</dbReference>
<dbReference type="PROSITE" id="PS51257">
    <property type="entry name" value="PROKAR_LIPOPROTEIN"/>
    <property type="match status" value="1"/>
</dbReference>
<reference evidence="6 7" key="1">
    <citation type="submission" date="2013-04" db="EMBL/GenBank/DDBJ databases">
        <title>Shimia sp. 22II-S11-Z10 Genome Sequencing.</title>
        <authorList>
            <person name="Lai Q."/>
            <person name="Li G."/>
            <person name="Shao Z."/>
        </authorList>
    </citation>
    <scope>NUCLEOTIDE SEQUENCE [LARGE SCALE GENOMIC DNA]</scope>
    <source>
        <strain evidence="7">22II-S11-Z10</strain>
    </source>
</reference>
<dbReference type="Gene3D" id="3.30.1330.60">
    <property type="entry name" value="OmpA-like domain"/>
    <property type="match status" value="1"/>
</dbReference>
<dbReference type="Proteomes" id="UP000024836">
    <property type="component" value="Unassembled WGS sequence"/>
</dbReference>
<evidence type="ECO:0000313" key="6">
    <source>
        <dbReference type="EMBL" id="KCV83091.1"/>
    </source>
</evidence>
<gene>
    <name evidence="6" type="ORF">ATO10_05757</name>
</gene>
<feature type="domain" description="OmpA-like" evidence="5">
    <location>
        <begin position="62"/>
        <end position="178"/>
    </location>
</feature>
<evidence type="ECO:0000259" key="5">
    <source>
        <dbReference type="PROSITE" id="PS51123"/>
    </source>
</evidence>
<evidence type="ECO:0000256" key="2">
    <source>
        <dbReference type="ARBA" id="ARBA00023136"/>
    </source>
</evidence>
<dbReference type="PROSITE" id="PS51123">
    <property type="entry name" value="OMPA_2"/>
    <property type="match status" value="1"/>
</dbReference>
<comment type="subcellular location">
    <subcellularLocation>
        <location evidence="1">Cell outer membrane</location>
    </subcellularLocation>
</comment>
<evidence type="ECO:0000313" key="7">
    <source>
        <dbReference type="Proteomes" id="UP000024836"/>
    </source>
</evidence>
<dbReference type="InterPro" id="IPR036737">
    <property type="entry name" value="OmpA-like_sf"/>
</dbReference>
<name>A0A058ZQG1_9RHOB</name>
<proteinExistence type="predicted"/>
<dbReference type="SUPFAM" id="SSF103088">
    <property type="entry name" value="OmpA-like"/>
    <property type="match status" value="1"/>
</dbReference>